<evidence type="ECO:0000313" key="3">
    <source>
        <dbReference type="Proteomes" id="UP000435036"/>
    </source>
</evidence>
<dbReference type="AlphaFoldDB" id="A0A6N8KZ77"/>
<organism evidence="2 3">
    <name type="scientific">Sphingobacterium humi</name>
    <dbReference type="NCBI Taxonomy" id="1796905"/>
    <lineage>
        <taxon>Bacteria</taxon>
        <taxon>Pseudomonadati</taxon>
        <taxon>Bacteroidota</taxon>
        <taxon>Sphingobacteriia</taxon>
        <taxon>Sphingobacteriales</taxon>
        <taxon>Sphingobacteriaceae</taxon>
        <taxon>Sphingobacterium</taxon>
    </lineage>
</organism>
<evidence type="ECO:0000313" key="2">
    <source>
        <dbReference type="EMBL" id="MVZ62134.1"/>
    </source>
</evidence>
<reference evidence="2 3" key="1">
    <citation type="submission" date="2019-12" db="EMBL/GenBank/DDBJ databases">
        <authorList>
            <person name="Dong K."/>
        </authorList>
    </citation>
    <scope>NUCLEOTIDE SEQUENCE [LARGE SCALE GENOMIC DNA]</scope>
    <source>
        <strain evidence="2 3">JCM 31225</strain>
    </source>
</reference>
<sequence>MSSNIQVTRICQHCNKEFIAKTTVTKFCSEFCGKRNYKLRQKQAKIARSEAETQEVRNVKSLPTSKDLSNKEFLSVTEVGKLIGCSRQNVYKLINTGKLNASNLLERKTIIKRSDIDKMLKDNEINNDRSQTLIVETTEYYSMQEIEVKYNMSEKAIYELIKRNNIEKVKRGRYSLVNKKDIDKLLS</sequence>
<dbReference type="RefSeq" id="WP_160368873.1">
    <property type="nucleotide sequence ID" value="NZ_WSQA01000005.1"/>
</dbReference>
<protein>
    <submittedName>
        <fullName evidence="2">Helix-turn-helix domain-containing protein</fullName>
    </submittedName>
</protein>
<evidence type="ECO:0000259" key="1">
    <source>
        <dbReference type="Pfam" id="PF12728"/>
    </source>
</evidence>
<accession>A0A6N8KZ77</accession>
<dbReference type="Pfam" id="PF12728">
    <property type="entry name" value="HTH_17"/>
    <property type="match status" value="1"/>
</dbReference>
<dbReference type="OrthoDB" id="1003442at2"/>
<dbReference type="EMBL" id="WSQA01000005">
    <property type="protein sequence ID" value="MVZ62134.1"/>
    <property type="molecule type" value="Genomic_DNA"/>
</dbReference>
<name>A0A6N8KZ77_9SPHI</name>
<proteinExistence type="predicted"/>
<comment type="caution">
    <text evidence="2">The sequence shown here is derived from an EMBL/GenBank/DDBJ whole genome shotgun (WGS) entry which is preliminary data.</text>
</comment>
<dbReference type="InterPro" id="IPR041657">
    <property type="entry name" value="HTH_17"/>
</dbReference>
<feature type="domain" description="Helix-turn-helix" evidence="1">
    <location>
        <begin position="73"/>
        <end position="122"/>
    </location>
</feature>
<dbReference type="Proteomes" id="UP000435036">
    <property type="component" value="Unassembled WGS sequence"/>
</dbReference>
<gene>
    <name evidence="2" type="ORF">GQF63_08885</name>
</gene>
<keyword evidence="3" id="KW-1185">Reference proteome</keyword>